<feature type="transmembrane region" description="Helical" evidence="1">
    <location>
        <begin position="52"/>
        <end position="71"/>
    </location>
</feature>
<dbReference type="PANTHER" id="PTHR46880">
    <property type="entry name" value="RAS-ASSOCIATING DOMAIN-CONTAINING PROTEIN"/>
    <property type="match status" value="1"/>
</dbReference>
<organism evidence="2 3">
    <name type="scientific">Riccia sorocarpa</name>
    <dbReference type="NCBI Taxonomy" id="122646"/>
    <lineage>
        <taxon>Eukaryota</taxon>
        <taxon>Viridiplantae</taxon>
        <taxon>Streptophyta</taxon>
        <taxon>Embryophyta</taxon>
        <taxon>Marchantiophyta</taxon>
        <taxon>Marchantiopsida</taxon>
        <taxon>Marchantiidae</taxon>
        <taxon>Marchantiales</taxon>
        <taxon>Ricciaceae</taxon>
        <taxon>Riccia</taxon>
    </lineage>
</organism>
<protein>
    <recommendedName>
        <fullName evidence="4">DUF4371 domain-containing protein</fullName>
    </recommendedName>
</protein>
<dbReference type="PANTHER" id="PTHR46880:SF5">
    <property type="entry name" value="DUF4371 DOMAIN-CONTAINING PROTEIN"/>
    <property type="match status" value="1"/>
</dbReference>
<proteinExistence type="predicted"/>
<evidence type="ECO:0000313" key="2">
    <source>
        <dbReference type="EMBL" id="KAL3700775.1"/>
    </source>
</evidence>
<accession>A0ABD3IEG3</accession>
<evidence type="ECO:0000313" key="3">
    <source>
        <dbReference type="Proteomes" id="UP001633002"/>
    </source>
</evidence>
<evidence type="ECO:0008006" key="4">
    <source>
        <dbReference type="Google" id="ProtNLM"/>
    </source>
</evidence>
<keyword evidence="1" id="KW-1133">Transmembrane helix</keyword>
<keyword evidence="1" id="KW-0812">Transmembrane</keyword>
<comment type="caution">
    <text evidence="2">The sequence shown here is derived from an EMBL/GenBank/DDBJ whole genome shotgun (WGS) entry which is preliminary data.</text>
</comment>
<keyword evidence="1" id="KW-0472">Membrane</keyword>
<reference evidence="2 3" key="1">
    <citation type="submission" date="2024-09" db="EMBL/GenBank/DDBJ databases">
        <title>Chromosome-scale assembly of Riccia sorocarpa.</title>
        <authorList>
            <person name="Paukszto L."/>
        </authorList>
    </citation>
    <scope>NUCLEOTIDE SEQUENCE [LARGE SCALE GENOMIC DNA]</scope>
    <source>
        <strain evidence="2">LP-2024</strain>
        <tissue evidence="2">Aerial parts of the thallus</tissue>
    </source>
</reference>
<sequence>MTECALIIPVMWTCRDEEKQVIAHFVSLPALFLFVLHNFIVSQSGGTSPRFLVVNVALWFLIWAAGNGGRVRANRGRWSRNEWKSRIDYDWLDFFYETGNAYCENPLDKVVKMATVRCDDAMVILFRTTYFIAKESLAFSKFPKLMKLIGSVTDDIPRRLYRDDKACVDFIFYMSQVIQVQVLDWVRASPFWGLMIDESTDVFVTSHLVVFCTFLEDGQIRTAFLDLLHIPHKDSYSIVQEISKRIF</sequence>
<keyword evidence="3" id="KW-1185">Reference proteome</keyword>
<gene>
    <name evidence="2" type="ORF">R1sor_018797</name>
</gene>
<evidence type="ECO:0000256" key="1">
    <source>
        <dbReference type="SAM" id="Phobius"/>
    </source>
</evidence>
<name>A0ABD3IEG3_9MARC</name>
<feature type="transmembrane region" description="Helical" evidence="1">
    <location>
        <begin position="21"/>
        <end position="40"/>
    </location>
</feature>
<dbReference type="EMBL" id="JBJQOH010000001">
    <property type="protein sequence ID" value="KAL3700775.1"/>
    <property type="molecule type" value="Genomic_DNA"/>
</dbReference>
<dbReference type="AlphaFoldDB" id="A0ABD3IEG3"/>
<dbReference type="Proteomes" id="UP001633002">
    <property type="component" value="Unassembled WGS sequence"/>
</dbReference>